<dbReference type="RefSeq" id="WP_344802998.1">
    <property type="nucleotide sequence ID" value="NZ_BAABBO010000001.1"/>
</dbReference>
<dbReference type="Proteomes" id="UP001501337">
    <property type="component" value="Unassembled WGS sequence"/>
</dbReference>
<accession>A0ABP7NK68</accession>
<gene>
    <name evidence="1" type="ORF">GCM10022278_05310</name>
</gene>
<proteinExistence type="predicted"/>
<comment type="caution">
    <text evidence="1">The sequence shown here is derived from an EMBL/GenBank/DDBJ whole genome shotgun (WGS) entry which is preliminary data.</text>
</comment>
<keyword evidence="2" id="KW-1185">Reference proteome</keyword>
<evidence type="ECO:0000313" key="1">
    <source>
        <dbReference type="EMBL" id="GAA3949045.1"/>
    </source>
</evidence>
<evidence type="ECO:0000313" key="2">
    <source>
        <dbReference type="Proteomes" id="UP001501337"/>
    </source>
</evidence>
<sequence length="148" mass="16772">MVSAQLVGISLIDYFGNRIPITDLEGDIEYQELAKDDVSPMAPFGITPFGDIVNKPGTSIQSGIYASNMLEALYSIRRDLDLIRHYQEAFYAVNDTPLEVAAIKDRSYRLYSNGKLLKILTSSEMATEYEKITRNHRSLVKRHLARNK</sequence>
<dbReference type="EMBL" id="BAABBO010000001">
    <property type="protein sequence ID" value="GAA3949045.1"/>
    <property type="molecule type" value="Genomic_DNA"/>
</dbReference>
<reference evidence="2" key="1">
    <citation type="journal article" date="2019" name="Int. J. Syst. Evol. Microbiol.">
        <title>The Global Catalogue of Microorganisms (GCM) 10K type strain sequencing project: providing services to taxonomists for standard genome sequencing and annotation.</title>
        <authorList>
            <consortium name="The Broad Institute Genomics Platform"/>
            <consortium name="The Broad Institute Genome Sequencing Center for Infectious Disease"/>
            <person name="Wu L."/>
            <person name="Ma J."/>
        </authorList>
    </citation>
    <scope>NUCLEOTIDE SEQUENCE [LARGE SCALE GENOMIC DNA]</scope>
    <source>
        <strain evidence="2">JCM 17555</strain>
    </source>
</reference>
<protein>
    <submittedName>
        <fullName evidence="1">Uncharacterized protein</fullName>
    </submittedName>
</protein>
<name>A0ABP7NK68_9GAMM</name>
<organism evidence="1 2">
    <name type="scientific">Allohahella marinimesophila</name>
    <dbReference type="NCBI Taxonomy" id="1054972"/>
    <lineage>
        <taxon>Bacteria</taxon>
        <taxon>Pseudomonadati</taxon>
        <taxon>Pseudomonadota</taxon>
        <taxon>Gammaproteobacteria</taxon>
        <taxon>Oceanospirillales</taxon>
        <taxon>Hahellaceae</taxon>
        <taxon>Allohahella</taxon>
    </lineage>
</organism>